<accession>A0A378T6Q8</accession>
<evidence type="ECO:0000256" key="1">
    <source>
        <dbReference type="ARBA" id="ARBA00006594"/>
    </source>
</evidence>
<name>A0A378T6Q8_MORLA</name>
<dbReference type="EMBL" id="UGQU01000001">
    <property type="protein sequence ID" value="STZ56469.1"/>
    <property type="molecule type" value="Genomic_DNA"/>
</dbReference>
<dbReference type="NCBIfam" id="TIGR00497">
    <property type="entry name" value="hsdM"/>
    <property type="match status" value="1"/>
</dbReference>
<dbReference type="Proteomes" id="UP000254437">
    <property type="component" value="Unassembled WGS sequence"/>
</dbReference>
<proteinExistence type="inferred from homology"/>
<keyword evidence="6" id="KW-0680">Restriction system</keyword>
<dbReference type="Gene3D" id="3.40.50.150">
    <property type="entry name" value="Vaccinia Virus protein VP39"/>
    <property type="match status" value="1"/>
</dbReference>
<keyword evidence="5" id="KW-0949">S-adenosyl-L-methionine</keyword>
<sequence length="549" mass="62234">MNKQQLAAKLWASANDLRGKMDASEYKNYILGFLFYKFLSEYEVGYLAKEYEMTLDDLDDDNIDTLKSDLGYYIAKGDLYNTWIANIKGGNWRISNVTDALSHFRQNLDPHQKEDFEGIFDDVNLTSEKLGSNASEKESAVRKLLVLLDDINISSNTDYDTFGFIYEYLIAQFAMSSGKKAGEFYTPHQVSQIMASIVANEIRGKTNPMVYDPTAGSGSLLLTLGSAISPKQRNQIKYYGQENNSTTYNIARMNLLMRGVSPANMVLRNADTLKEDWPNGIISGKDDPLFVDAVVANPPYSAKWEASENQLKDPRYRDYGVAPATKADYAFLLHSLYHLKPDGVMAIVLPHGVLFRGNEEEKIRTKLLQRGQINAVIGLPAGIFTNTGIPTIIVILRKQSKHNNVLFIDASNGYRKEKNTNVLREQDIKKILDAYIVRQNVDGYAHLANLDEIRANGFNLNIPRYVTPIGNDDNHSIEAHLKGGIPLEDMARFAPFWQKFPNISPKLWQEIRPNFVKLRIKTDQIFDIINQDHDYGRYINDLGQQITAW</sequence>
<evidence type="ECO:0000256" key="2">
    <source>
        <dbReference type="ARBA" id="ARBA00011900"/>
    </source>
</evidence>
<comment type="similarity">
    <text evidence="1">Belongs to the N(4)/N(6)-methyltransferase family.</text>
</comment>
<evidence type="ECO:0000313" key="10">
    <source>
        <dbReference type="EMBL" id="STZ56469.1"/>
    </source>
</evidence>
<dbReference type="Pfam" id="PF02384">
    <property type="entry name" value="N6_Mtase"/>
    <property type="match status" value="1"/>
</dbReference>
<dbReference type="GO" id="GO:0032259">
    <property type="term" value="P:methylation"/>
    <property type="evidence" value="ECO:0007669"/>
    <property type="project" value="UniProtKB-KW"/>
</dbReference>
<comment type="catalytic activity">
    <reaction evidence="7">
        <text>a 2'-deoxyadenosine in DNA + S-adenosyl-L-methionine = an N(6)-methyl-2'-deoxyadenosine in DNA + S-adenosyl-L-homocysteine + H(+)</text>
        <dbReference type="Rhea" id="RHEA:15197"/>
        <dbReference type="Rhea" id="RHEA-COMP:12418"/>
        <dbReference type="Rhea" id="RHEA-COMP:12419"/>
        <dbReference type="ChEBI" id="CHEBI:15378"/>
        <dbReference type="ChEBI" id="CHEBI:57856"/>
        <dbReference type="ChEBI" id="CHEBI:59789"/>
        <dbReference type="ChEBI" id="CHEBI:90615"/>
        <dbReference type="ChEBI" id="CHEBI:90616"/>
        <dbReference type="EC" id="2.1.1.72"/>
    </reaction>
</comment>
<dbReference type="GO" id="GO:0009307">
    <property type="term" value="P:DNA restriction-modification system"/>
    <property type="evidence" value="ECO:0007669"/>
    <property type="project" value="UniProtKB-KW"/>
</dbReference>
<dbReference type="InterPro" id="IPR038333">
    <property type="entry name" value="T1MK-like_N_sf"/>
</dbReference>
<evidence type="ECO:0000259" key="9">
    <source>
        <dbReference type="Pfam" id="PF12161"/>
    </source>
</evidence>
<dbReference type="AlphaFoldDB" id="A0A378T6Q8"/>
<dbReference type="InterPro" id="IPR022749">
    <property type="entry name" value="D12N6_MeTrfase_N"/>
</dbReference>
<dbReference type="InterPro" id="IPR003356">
    <property type="entry name" value="DNA_methylase_A-5"/>
</dbReference>
<dbReference type="InterPro" id="IPR029063">
    <property type="entry name" value="SAM-dependent_MTases_sf"/>
</dbReference>
<dbReference type="RefSeq" id="WP_220186712.1">
    <property type="nucleotide sequence ID" value="NZ_UGQU01000001.1"/>
</dbReference>
<dbReference type="Gene3D" id="1.20.1260.30">
    <property type="match status" value="1"/>
</dbReference>
<dbReference type="Pfam" id="PF12161">
    <property type="entry name" value="HsdM_N"/>
    <property type="match status" value="1"/>
</dbReference>
<reference evidence="10 11" key="1">
    <citation type="submission" date="2018-06" db="EMBL/GenBank/DDBJ databases">
        <authorList>
            <consortium name="Pathogen Informatics"/>
            <person name="Doyle S."/>
        </authorList>
    </citation>
    <scope>NUCLEOTIDE SEQUENCE [LARGE SCALE GENOMIC DNA]</scope>
    <source>
        <strain evidence="10 11">NCTC10359</strain>
    </source>
</reference>
<keyword evidence="4 10" id="KW-0808">Transferase</keyword>
<feature type="domain" description="DNA methylase adenine-specific" evidence="8">
    <location>
        <begin position="158"/>
        <end position="469"/>
    </location>
</feature>
<dbReference type="InterPro" id="IPR004546">
    <property type="entry name" value="Restrct_endonuc_T1M"/>
</dbReference>
<dbReference type="GO" id="GO:0009007">
    <property type="term" value="F:site-specific DNA-methyltransferase (adenine-specific) activity"/>
    <property type="evidence" value="ECO:0007669"/>
    <property type="project" value="UniProtKB-EC"/>
</dbReference>
<dbReference type="InterPro" id="IPR002052">
    <property type="entry name" value="DNA_methylase_N6_adenine_CS"/>
</dbReference>
<evidence type="ECO:0000256" key="5">
    <source>
        <dbReference type="ARBA" id="ARBA00022691"/>
    </source>
</evidence>
<dbReference type="EC" id="2.1.1.72" evidence="2"/>
<evidence type="ECO:0000256" key="3">
    <source>
        <dbReference type="ARBA" id="ARBA00022603"/>
    </source>
</evidence>
<dbReference type="InterPro" id="IPR051537">
    <property type="entry name" value="DNA_Adenine_Mtase"/>
</dbReference>
<gene>
    <name evidence="10" type="ORF">NCTC10359_01083</name>
</gene>
<dbReference type="GO" id="GO:0003677">
    <property type="term" value="F:DNA binding"/>
    <property type="evidence" value="ECO:0007669"/>
    <property type="project" value="InterPro"/>
</dbReference>
<evidence type="ECO:0000256" key="7">
    <source>
        <dbReference type="ARBA" id="ARBA00047942"/>
    </source>
</evidence>
<evidence type="ECO:0000256" key="6">
    <source>
        <dbReference type="ARBA" id="ARBA00022747"/>
    </source>
</evidence>
<feature type="domain" description="N6 adenine-specific DNA methyltransferase N-terminal" evidence="9">
    <location>
        <begin position="6"/>
        <end position="144"/>
    </location>
</feature>
<evidence type="ECO:0000313" key="11">
    <source>
        <dbReference type="Proteomes" id="UP000254437"/>
    </source>
</evidence>
<dbReference type="PRINTS" id="PR00507">
    <property type="entry name" value="N12N6MTFRASE"/>
</dbReference>
<keyword evidence="3 10" id="KW-0489">Methyltransferase</keyword>
<dbReference type="PANTHER" id="PTHR42933">
    <property type="entry name" value="SLR6095 PROTEIN"/>
    <property type="match status" value="1"/>
</dbReference>
<dbReference type="PANTHER" id="PTHR42933:SF1">
    <property type="entry name" value="SITE-SPECIFIC DNA-METHYLTRANSFERASE (ADENINE-SPECIFIC)"/>
    <property type="match status" value="1"/>
</dbReference>
<dbReference type="PROSITE" id="PS00092">
    <property type="entry name" value="N6_MTASE"/>
    <property type="match status" value="1"/>
</dbReference>
<dbReference type="SUPFAM" id="SSF53335">
    <property type="entry name" value="S-adenosyl-L-methionine-dependent methyltransferases"/>
    <property type="match status" value="1"/>
</dbReference>
<evidence type="ECO:0000259" key="8">
    <source>
        <dbReference type="Pfam" id="PF02384"/>
    </source>
</evidence>
<evidence type="ECO:0000256" key="4">
    <source>
        <dbReference type="ARBA" id="ARBA00022679"/>
    </source>
</evidence>
<protein>
    <recommendedName>
        <fullName evidence="2">site-specific DNA-methyltransferase (adenine-specific)</fullName>
        <ecNumber evidence="2">2.1.1.72</ecNumber>
    </recommendedName>
</protein>
<organism evidence="10 11">
    <name type="scientific">Moraxella lacunata</name>
    <dbReference type="NCBI Taxonomy" id="477"/>
    <lineage>
        <taxon>Bacteria</taxon>
        <taxon>Pseudomonadati</taxon>
        <taxon>Pseudomonadota</taxon>
        <taxon>Gammaproteobacteria</taxon>
        <taxon>Moraxellales</taxon>
        <taxon>Moraxellaceae</taxon>
        <taxon>Moraxella</taxon>
    </lineage>
</organism>
<dbReference type="GO" id="GO:0008170">
    <property type="term" value="F:N-methyltransferase activity"/>
    <property type="evidence" value="ECO:0007669"/>
    <property type="project" value="InterPro"/>
</dbReference>